<dbReference type="InterPro" id="IPR002110">
    <property type="entry name" value="Ankyrin_rpt"/>
</dbReference>
<dbReference type="InterPro" id="IPR007111">
    <property type="entry name" value="NACHT_NTPase"/>
</dbReference>
<dbReference type="AlphaFoldDB" id="A0A9N9Z8V5"/>
<proteinExistence type="predicted"/>
<comment type="caution">
    <text evidence="4">The sequence shown here is derived from an EMBL/GenBank/DDBJ whole genome shotgun (WGS) entry which is preliminary data.</text>
</comment>
<gene>
    <name evidence="4" type="ORF">CSOL1703_00014195</name>
</gene>
<dbReference type="PROSITE" id="PS50297">
    <property type="entry name" value="ANK_REP_REGION"/>
    <property type="match status" value="3"/>
</dbReference>
<keyword evidence="5" id="KW-1185">Reference proteome</keyword>
<dbReference type="Pfam" id="PF22939">
    <property type="entry name" value="WHD_GPIID"/>
    <property type="match status" value="1"/>
</dbReference>
<dbReference type="InterPro" id="IPR054471">
    <property type="entry name" value="GPIID_WHD"/>
</dbReference>
<dbReference type="Gene3D" id="1.25.40.20">
    <property type="entry name" value="Ankyrin repeat-containing domain"/>
    <property type="match status" value="1"/>
</dbReference>
<keyword evidence="2" id="KW-0040">ANK repeat</keyword>
<dbReference type="InterPro" id="IPR031348">
    <property type="entry name" value="PigL_N"/>
</dbReference>
<dbReference type="Proteomes" id="UP000775872">
    <property type="component" value="Unassembled WGS sequence"/>
</dbReference>
<dbReference type="Gene3D" id="3.40.50.300">
    <property type="entry name" value="P-loop containing nucleotide triphosphate hydrolases"/>
    <property type="match status" value="1"/>
</dbReference>
<dbReference type="InterPro" id="IPR056884">
    <property type="entry name" value="NPHP3-like_N"/>
</dbReference>
<reference evidence="4" key="1">
    <citation type="submission" date="2021-10" db="EMBL/GenBank/DDBJ databases">
        <authorList>
            <person name="Piombo E."/>
        </authorList>
    </citation>
    <scope>NUCLEOTIDE SEQUENCE</scope>
</reference>
<dbReference type="SMART" id="SM00248">
    <property type="entry name" value="ANK"/>
    <property type="match status" value="8"/>
</dbReference>
<feature type="repeat" description="ANK" evidence="2">
    <location>
        <begin position="808"/>
        <end position="840"/>
    </location>
</feature>
<dbReference type="EMBL" id="CABFOC020000038">
    <property type="protein sequence ID" value="CAH0050945.1"/>
    <property type="molecule type" value="Genomic_DNA"/>
</dbReference>
<dbReference type="Pfam" id="PF17111">
    <property type="entry name" value="PigL_N"/>
    <property type="match status" value="1"/>
</dbReference>
<dbReference type="OrthoDB" id="194358at2759"/>
<dbReference type="InterPro" id="IPR027417">
    <property type="entry name" value="P-loop_NTPase"/>
</dbReference>
<organism evidence="4 5">
    <name type="scientific">Clonostachys solani</name>
    <dbReference type="NCBI Taxonomy" id="160281"/>
    <lineage>
        <taxon>Eukaryota</taxon>
        <taxon>Fungi</taxon>
        <taxon>Dikarya</taxon>
        <taxon>Ascomycota</taxon>
        <taxon>Pezizomycotina</taxon>
        <taxon>Sordariomycetes</taxon>
        <taxon>Hypocreomycetidae</taxon>
        <taxon>Hypocreales</taxon>
        <taxon>Bionectriaceae</taxon>
        <taxon>Clonostachys</taxon>
    </lineage>
</organism>
<name>A0A9N9Z8V5_9HYPO</name>
<keyword evidence="1" id="KW-0677">Repeat</keyword>
<evidence type="ECO:0000259" key="3">
    <source>
        <dbReference type="PROSITE" id="PS50837"/>
    </source>
</evidence>
<dbReference type="SUPFAM" id="SSF48403">
    <property type="entry name" value="Ankyrin repeat"/>
    <property type="match status" value="1"/>
</dbReference>
<feature type="repeat" description="ANK" evidence="2">
    <location>
        <begin position="943"/>
        <end position="972"/>
    </location>
</feature>
<sequence length="1084" mass="120265">MADPLSVAGTAVGIVSLGIVVTKGLIDYYKAFRDLNDDVTQTSRKLSHLLTLLEKLHTQLEEHPSRLENPRALNTLRDSAGDCKQLIVEFQSELDKLQKHPQSKTNSALRSIGRRLAYPLRKSTLQKLDEGVDEFVLCASFALQLMVQSDTAKARSDIDDVRDLLHLVRATQVASDIRAWLKAPDPSSDFNEIAKKRHTETGVWFVEGLEFKQWLEKPCSFLWLVGFAGCGKSVLCSTVIQYTFRHRCSRHDVGLAFFFFAFDDQRKCTASSMLRSLILQLSSQLGYECSPLLRLRNIYQETCPPDQELIQCLHELVLQFTHVYIALDGLDESPRETHRDAVLETLAQFRKWAVPGFHLIVTSRDAVDIREGLSVLPEEIVRMRNTCIDSDITLFISQTLRDSPGLQKWKEHHHQIEQVLTQKAQGVFRWVECQFRALSVCPQSQDLLEKLLQSLPRNLEDTYEAMLRSIPPHCADYAHQMLTLLCCAMRPLSVEELVDGMAIELGDSPSFNLKRRLSGGSDAIQLICPGFTQFAVDLESHLTTVRIAHFSVQEYLQSDQLSQSKDLSHFGVRKRHAEDQVTCICLTMLLEPTLSISQQALDSFFSPRKANYPLASYAARYWPHHYSASHQGTSTSRQVLSLFMGNEFKRWVKIWDIDNLNSGNSAYLDAGRLYYASRLGLIDVCRELMRQEDMAHSYEDSNVNSTAGYYGTALQAASVQGHTEIVQLLLENGADVNIKAGYFGTALQAASTQGNVEIARLLLSVDKYINNTTPYHGHALQAAAVEGHSEIISLFFLYGIDVDFVCGQYGTALQAASAEGDTCAVRMLLEHGADINKQSGYFGTALQAASAKWNTETVKLLLAKGANVNCEAGHYGSALQAASVLSSLEIVGLLLDARAHVDHICGFYGTPLQAASGGGRFNIVKLLIEKGANVNTQGGLFGTALQAASANGHADVVQLLLDQNARIDIEGGHYGSALRGALEKGNSDIATLLSDKQAHELGHETSKVDPGEKFSELGSCHIDTSEAETYAYTRAYTYYDYTPPDETQVDRLDPYGSWETSPSEHEIRLSAGETGSGYFMQNPC</sequence>
<dbReference type="PROSITE" id="PS50837">
    <property type="entry name" value="NACHT"/>
    <property type="match status" value="1"/>
</dbReference>
<feature type="repeat" description="ANK" evidence="2">
    <location>
        <begin position="910"/>
        <end position="939"/>
    </location>
</feature>
<dbReference type="SUPFAM" id="SSF52540">
    <property type="entry name" value="P-loop containing nucleoside triphosphate hydrolases"/>
    <property type="match status" value="1"/>
</dbReference>
<evidence type="ECO:0000256" key="2">
    <source>
        <dbReference type="PROSITE-ProRule" id="PRU00023"/>
    </source>
</evidence>
<accession>A0A9N9Z8V5</accession>
<dbReference type="PROSITE" id="PS50088">
    <property type="entry name" value="ANK_REPEAT"/>
    <property type="match status" value="4"/>
</dbReference>
<feature type="domain" description="NACHT" evidence="3">
    <location>
        <begin position="220"/>
        <end position="364"/>
    </location>
</feature>
<dbReference type="Pfam" id="PF12796">
    <property type="entry name" value="Ank_2"/>
    <property type="match status" value="3"/>
</dbReference>
<evidence type="ECO:0000313" key="5">
    <source>
        <dbReference type="Proteomes" id="UP000775872"/>
    </source>
</evidence>
<evidence type="ECO:0000256" key="1">
    <source>
        <dbReference type="ARBA" id="ARBA00022737"/>
    </source>
</evidence>
<dbReference type="PANTHER" id="PTHR10039">
    <property type="entry name" value="AMELOGENIN"/>
    <property type="match status" value="1"/>
</dbReference>
<protein>
    <recommendedName>
        <fullName evidence="3">NACHT domain-containing protein</fullName>
    </recommendedName>
</protein>
<evidence type="ECO:0000313" key="4">
    <source>
        <dbReference type="EMBL" id="CAH0050945.1"/>
    </source>
</evidence>
<dbReference type="Pfam" id="PF24883">
    <property type="entry name" value="NPHP3_N"/>
    <property type="match status" value="1"/>
</dbReference>
<feature type="repeat" description="ANK" evidence="2">
    <location>
        <begin position="709"/>
        <end position="741"/>
    </location>
</feature>
<dbReference type="InterPro" id="IPR036770">
    <property type="entry name" value="Ankyrin_rpt-contain_sf"/>
</dbReference>
<dbReference type="PANTHER" id="PTHR10039:SF16">
    <property type="entry name" value="GPI INOSITOL-DEACYLASE"/>
    <property type="match status" value="1"/>
</dbReference>